<dbReference type="EMBL" id="SHBP01000002">
    <property type="protein sequence ID" value="RZO21178.1"/>
    <property type="molecule type" value="Genomic_DNA"/>
</dbReference>
<proteinExistence type="predicted"/>
<dbReference type="Proteomes" id="UP000315889">
    <property type="component" value="Unassembled WGS sequence"/>
</dbReference>
<accession>A0A520MIX4</accession>
<organism evidence="2 3">
    <name type="scientific">SAR92 clade bacterium</name>
    <dbReference type="NCBI Taxonomy" id="2315479"/>
    <lineage>
        <taxon>Bacteria</taxon>
        <taxon>Pseudomonadati</taxon>
        <taxon>Pseudomonadota</taxon>
        <taxon>Gammaproteobacteria</taxon>
        <taxon>Cellvibrionales</taxon>
        <taxon>Porticoccaceae</taxon>
        <taxon>SAR92 clade</taxon>
    </lineage>
</organism>
<evidence type="ECO:0000256" key="1">
    <source>
        <dbReference type="SAM" id="SignalP"/>
    </source>
</evidence>
<name>A0A520MIX4_9GAMM</name>
<gene>
    <name evidence="2" type="ORF">EVB03_02655</name>
</gene>
<reference evidence="2 3" key="1">
    <citation type="submission" date="2019-02" db="EMBL/GenBank/DDBJ databases">
        <title>Prokaryotic population dynamics and viral predation in marine succession experiment using metagenomics: the confinement effect.</title>
        <authorList>
            <person name="Haro-Moreno J.M."/>
            <person name="Rodriguez-Valera F."/>
            <person name="Lopez-Perez M."/>
        </authorList>
    </citation>
    <scope>NUCLEOTIDE SEQUENCE [LARGE SCALE GENOMIC DNA]</scope>
    <source>
        <strain evidence="2">MED-G170</strain>
    </source>
</reference>
<sequence length="623" mass="69033">MLHKSHYLIVSALLFCALPATASNETQVLFGDTHLHSAYSFDAFLNDNDSAFPDDAYRWARGLPVIHPTNRVRVQIDTPLDFLVVSDHAETLGVLTELHSDRSLLSDLGLWGNFKRWVTLEIADYLIDSGRAEMIFTYALPKPSIGAGHDPVADENGAVADVGFGDTTAIRGHVWSDIVGAAERHNRPGTFTSLIGWEWTSTPTGANLHRVVFTPDGADKASQFLPFGSDESQYPQDLWRWLKETGERTGTRFLSIPHNSNLSKGYMFDDVTLDGSAITAEYATTRMAFEPVVEVTQVKGDSESLPSSPDDEFADFETYQYYLQAYGTEYQPEPGDYVRSALTSGLSIAEKVGVNPYKFGMIGSTDSHTGLSSAEERNFWGKYPNDSTPETKDQSIIGVTDNSGWSMSAAGLAAVWAEENTREGIYEAFKRKEVYATTGPRLRLQMFASWAFPKNAENSNNIAEVGYAHGVPMGGDLLRNESARAPQFLLRAVKDPVGANLDRVQIVKGWLDQAGKQQEKVYNVVWSDGRALDNDGRLPDVGNTVDLNTGRHTNTIGTNELSVLWEDPDFSPDQRAFYYTRVLQIPTARHSLYDSIALQAMDLDNGPKTIQERAYSSPIWYTP</sequence>
<protein>
    <submittedName>
        <fullName evidence="2">DUF3604 domain-containing protein</fullName>
    </submittedName>
</protein>
<dbReference type="Gene3D" id="3.20.20.140">
    <property type="entry name" value="Metal-dependent hydrolases"/>
    <property type="match status" value="1"/>
</dbReference>
<keyword evidence="1" id="KW-0732">Signal</keyword>
<feature type="chain" id="PRO_5021794169" evidence="1">
    <location>
        <begin position="23"/>
        <end position="623"/>
    </location>
</feature>
<feature type="signal peptide" evidence="1">
    <location>
        <begin position="1"/>
        <end position="22"/>
    </location>
</feature>
<comment type="caution">
    <text evidence="2">The sequence shown here is derived from an EMBL/GenBank/DDBJ whole genome shotgun (WGS) entry which is preliminary data.</text>
</comment>
<dbReference type="Pfam" id="PF12228">
    <property type="entry name" value="DUF3604"/>
    <property type="match status" value="1"/>
</dbReference>
<evidence type="ECO:0000313" key="3">
    <source>
        <dbReference type="Proteomes" id="UP000315889"/>
    </source>
</evidence>
<dbReference type="AlphaFoldDB" id="A0A520MIX4"/>
<evidence type="ECO:0000313" key="2">
    <source>
        <dbReference type="EMBL" id="RZO21178.1"/>
    </source>
</evidence>
<dbReference type="InterPro" id="IPR022028">
    <property type="entry name" value="DUF3604"/>
</dbReference>